<evidence type="ECO:0000259" key="1">
    <source>
        <dbReference type="Pfam" id="PF07238"/>
    </source>
</evidence>
<dbReference type="OrthoDB" id="8479088at2"/>
<keyword evidence="3" id="KW-1185">Reference proteome</keyword>
<name>A0A4R0P2A0_9HYPH</name>
<dbReference type="RefSeq" id="WP_131571710.1">
    <property type="nucleotide sequence ID" value="NZ_JAINFK010000010.1"/>
</dbReference>
<dbReference type="EMBL" id="SJST01000011">
    <property type="protein sequence ID" value="TCD10956.1"/>
    <property type="molecule type" value="Genomic_DNA"/>
</dbReference>
<accession>A0A4R0P2A0</accession>
<reference evidence="2 3" key="1">
    <citation type="journal article" date="2015" name="Antonie Van Leeuwenhoek">
        <title>Oricola cellulosilytica gen. nov., sp. nov., a cellulose-degrading bacterium of the family Phyllobacteriaceae isolated from surface seashore water, and emended descriptions of Mesorhizobium loti and Phyllobacterium myrsinacearum.</title>
        <authorList>
            <person name="Hameed A."/>
            <person name="Shahina M."/>
            <person name="Lai W.A."/>
            <person name="Lin S.Y."/>
            <person name="Young L.S."/>
            <person name="Liu Y.C."/>
            <person name="Hsu Y.H."/>
            <person name="Young C.C."/>
        </authorList>
    </citation>
    <scope>NUCLEOTIDE SEQUENCE [LARGE SCALE GENOMIC DNA]</scope>
    <source>
        <strain evidence="2 3">KCTC 52183</strain>
    </source>
</reference>
<protein>
    <submittedName>
        <fullName evidence="2">PilZ domain-containing protein</fullName>
    </submittedName>
</protein>
<dbReference type="Pfam" id="PF07238">
    <property type="entry name" value="PilZ"/>
    <property type="match status" value="1"/>
</dbReference>
<feature type="domain" description="PilZ" evidence="1">
    <location>
        <begin position="15"/>
        <end position="105"/>
    </location>
</feature>
<evidence type="ECO:0000313" key="3">
    <source>
        <dbReference type="Proteomes" id="UP000291301"/>
    </source>
</evidence>
<dbReference type="InterPro" id="IPR009875">
    <property type="entry name" value="PilZ_domain"/>
</dbReference>
<evidence type="ECO:0000313" key="2">
    <source>
        <dbReference type="EMBL" id="TCD10956.1"/>
    </source>
</evidence>
<dbReference type="SUPFAM" id="SSF141371">
    <property type="entry name" value="PilZ domain-like"/>
    <property type="match status" value="1"/>
</dbReference>
<dbReference type="Proteomes" id="UP000291301">
    <property type="component" value="Unassembled WGS sequence"/>
</dbReference>
<organism evidence="2 3">
    <name type="scientific">Oricola cellulosilytica</name>
    <dbReference type="NCBI Taxonomy" id="1429082"/>
    <lineage>
        <taxon>Bacteria</taxon>
        <taxon>Pseudomonadati</taxon>
        <taxon>Pseudomonadota</taxon>
        <taxon>Alphaproteobacteria</taxon>
        <taxon>Hyphomicrobiales</taxon>
        <taxon>Ahrensiaceae</taxon>
        <taxon>Oricola</taxon>
    </lineage>
</organism>
<gene>
    <name evidence="2" type="ORF">E0D97_17545</name>
</gene>
<dbReference type="GO" id="GO:0035438">
    <property type="term" value="F:cyclic-di-GMP binding"/>
    <property type="evidence" value="ECO:0007669"/>
    <property type="project" value="InterPro"/>
</dbReference>
<proteinExistence type="predicted"/>
<dbReference type="AlphaFoldDB" id="A0A4R0P2A0"/>
<comment type="caution">
    <text evidence="2">The sequence shown here is derived from an EMBL/GenBank/DDBJ whole genome shotgun (WGS) entry which is preliminary data.</text>
</comment>
<sequence>MIAKGTILVQARTEQKRSSERHLARFGVLASTCRKRYRASVVDISTTGICIATETPNTLVNGESIQIACKALGYLDGTVRWSKLYRAGIEFNPSSNTAAKINAFLKYFRERSIAARR</sequence>